<evidence type="ECO:0000256" key="2">
    <source>
        <dbReference type="ARBA" id="ARBA00023125"/>
    </source>
</evidence>
<keyword evidence="1" id="KW-0805">Transcription regulation</keyword>
<dbReference type="InterPro" id="IPR011711">
    <property type="entry name" value="GntR_C"/>
</dbReference>
<dbReference type="AlphaFoldDB" id="A0A9D1DLB4"/>
<evidence type="ECO:0000313" key="5">
    <source>
        <dbReference type="EMBL" id="HIR54980.1"/>
    </source>
</evidence>
<dbReference type="SMART" id="SM00895">
    <property type="entry name" value="FCD"/>
    <property type="match status" value="1"/>
</dbReference>
<dbReference type="SMART" id="SM00345">
    <property type="entry name" value="HTH_GNTR"/>
    <property type="match status" value="1"/>
</dbReference>
<dbReference type="Pfam" id="PF07729">
    <property type="entry name" value="FCD"/>
    <property type="match status" value="1"/>
</dbReference>
<dbReference type="PRINTS" id="PR00035">
    <property type="entry name" value="HTHGNTR"/>
</dbReference>
<dbReference type="SUPFAM" id="SSF46785">
    <property type="entry name" value="Winged helix' DNA-binding domain"/>
    <property type="match status" value="1"/>
</dbReference>
<accession>A0A9D1DLB4</accession>
<evidence type="ECO:0000259" key="4">
    <source>
        <dbReference type="PROSITE" id="PS50949"/>
    </source>
</evidence>
<comment type="caution">
    <text evidence="5">The sequence shown here is derived from an EMBL/GenBank/DDBJ whole genome shotgun (WGS) entry which is preliminary data.</text>
</comment>
<proteinExistence type="predicted"/>
<dbReference type="InterPro" id="IPR036388">
    <property type="entry name" value="WH-like_DNA-bd_sf"/>
</dbReference>
<dbReference type="InterPro" id="IPR008920">
    <property type="entry name" value="TF_FadR/GntR_C"/>
</dbReference>
<dbReference type="PANTHER" id="PTHR43537:SF5">
    <property type="entry name" value="UXU OPERON TRANSCRIPTIONAL REGULATOR"/>
    <property type="match status" value="1"/>
</dbReference>
<evidence type="ECO:0000256" key="3">
    <source>
        <dbReference type="ARBA" id="ARBA00023163"/>
    </source>
</evidence>
<dbReference type="PROSITE" id="PS50949">
    <property type="entry name" value="HTH_GNTR"/>
    <property type="match status" value="1"/>
</dbReference>
<reference evidence="5" key="1">
    <citation type="submission" date="2020-10" db="EMBL/GenBank/DDBJ databases">
        <authorList>
            <person name="Gilroy R."/>
        </authorList>
    </citation>
    <scope>NUCLEOTIDE SEQUENCE</scope>
    <source>
        <strain evidence="5">ChiGjej3B3-7149</strain>
    </source>
</reference>
<dbReference type="GO" id="GO:0003677">
    <property type="term" value="F:DNA binding"/>
    <property type="evidence" value="ECO:0007669"/>
    <property type="project" value="UniProtKB-KW"/>
</dbReference>
<dbReference type="EMBL" id="DVHH01000131">
    <property type="protein sequence ID" value="HIR54980.1"/>
    <property type="molecule type" value="Genomic_DNA"/>
</dbReference>
<dbReference type="Gene3D" id="1.20.120.530">
    <property type="entry name" value="GntR ligand-binding domain-like"/>
    <property type="match status" value="1"/>
</dbReference>
<dbReference type="SUPFAM" id="SSF48008">
    <property type="entry name" value="GntR ligand-binding domain-like"/>
    <property type="match status" value="1"/>
</dbReference>
<dbReference type="InterPro" id="IPR000524">
    <property type="entry name" value="Tscrpt_reg_HTH_GntR"/>
</dbReference>
<organism evidence="5 6">
    <name type="scientific">Candidatus Scatomorpha intestinigallinarum</name>
    <dbReference type="NCBI Taxonomy" id="2840923"/>
    <lineage>
        <taxon>Bacteria</taxon>
        <taxon>Bacillati</taxon>
        <taxon>Bacillota</taxon>
        <taxon>Clostridia</taxon>
        <taxon>Eubacteriales</taxon>
        <taxon>Candidatus Scatomorpha</taxon>
    </lineage>
</organism>
<evidence type="ECO:0000313" key="6">
    <source>
        <dbReference type="Proteomes" id="UP000824238"/>
    </source>
</evidence>
<dbReference type="Proteomes" id="UP000824238">
    <property type="component" value="Unassembled WGS sequence"/>
</dbReference>
<feature type="domain" description="HTH gntR-type" evidence="4">
    <location>
        <begin position="7"/>
        <end position="75"/>
    </location>
</feature>
<dbReference type="Gene3D" id="1.10.10.10">
    <property type="entry name" value="Winged helix-like DNA-binding domain superfamily/Winged helix DNA-binding domain"/>
    <property type="match status" value="1"/>
</dbReference>
<gene>
    <name evidence="5" type="ORF">IAD36_05200</name>
</gene>
<protein>
    <submittedName>
        <fullName evidence="5">FadR family transcriptional regulator</fullName>
    </submittedName>
</protein>
<evidence type="ECO:0000256" key="1">
    <source>
        <dbReference type="ARBA" id="ARBA00023015"/>
    </source>
</evidence>
<dbReference type="InterPro" id="IPR036390">
    <property type="entry name" value="WH_DNA-bd_sf"/>
</dbReference>
<dbReference type="CDD" id="cd07377">
    <property type="entry name" value="WHTH_GntR"/>
    <property type="match status" value="1"/>
</dbReference>
<name>A0A9D1DLB4_9FIRM</name>
<dbReference type="GO" id="GO:0003700">
    <property type="term" value="F:DNA-binding transcription factor activity"/>
    <property type="evidence" value="ECO:0007669"/>
    <property type="project" value="InterPro"/>
</dbReference>
<keyword evidence="3" id="KW-0804">Transcription</keyword>
<keyword evidence="2" id="KW-0238">DNA-binding</keyword>
<reference evidence="5" key="2">
    <citation type="journal article" date="2021" name="PeerJ">
        <title>Extensive microbial diversity within the chicken gut microbiome revealed by metagenomics and culture.</title>
        <authorList>
            <person name="Gilroy R."/>
            <person name="Ravi A."/>
            <person name="Getino M."/>
            <person name="Pursley I."/>
            <person name="Horton D.L."/>
            <person name="Alikhan N.F."/>
            <person name="Baker D."/>
            <person name="Gharbi K."/>
            <person name="Hall N."/>
            <person name="Watson M."/>
            <person name="Adriaenssens E.M."/>
            <person name="Foster-Nyarko E."/>
            <person name="Jarju S."/>
            <person name="Secka A."/>
            <person name="Antonio M."/>
            <person name="Oren A."/>
            <person name="Chaudhuri R.R."/>
            <person name="La Ragione R."/>
            <person name="Hildebrand F."/>
            <person name="Pallen M.J."/>
        </authorList>
    </citation>
    <scope>NUCLEOTIDE SEQUENCE</scope>
    <source>
        <strain evidence="5">ChiGjej3B3-7149</strain>
    </source>
</reference>
<sequence length="235" mass="27267">MTPIKNESLVQRIINKITDSIIAGELKPGDKLPTEMELIAAFQVSRNTVREAIRTLIAYGVVEIRRPEGTFVCDGFSNKMINPLLYRIILQKEDSYKDLLGLRQIIESGIYRLILAQGLSDEEVEQLESINAELETKLRREDYDIEDISDTDMAFHKAIAETTHNSLVVMIHDFVADLTSESRHRTIEKVFEENDREYLVRTHRMALDALEKKPGSDVDEALRYSYYYWKDSYNW</sequence>
<dbReference type="PANTHER" id="PTHR43537">
    <property type="entry name" value="TRANSCRIPTIONAL REGULATOR, GNTR FAMILY"/>
    <property type="match status" value="1"/>
</dbReference>
<dbReference type="Pfam" id="PF00392">
    <property type="entry name" value="GntR"/>
    <property type="match status" value="1"/>
</dbReference>